<comment type="similarity">
    <text evidence="1">Belongs to the MYG1 family.</text>
</comment>
<sequence length="109" mass="12715">MADWVEDLLQLYEENRIRPLALIFSGGNFTKGNQPAGVDMRCFSESEFVAFIRMFYPHLQEVQLSTTRTRESSVLNNCEIVVDVGGVYDHLKGRYDHHQKFVFLYCYNV</sequence>
<evidence type="ECO:0000313" key="2">
    <source>
        <dbReference type="Proteomes" id="UP000095283"/>
    </source>
</evidence>
<accession>A0A1I7XNZ8</accession>
<dbReference type="WBParaSite" id="Hba_19256">
    <property type="protein sequence ID" value="Hba_19256"/>
    <property type="gene ID" value="Hba_19256"/>
</dbReference>
<dbReference type="GO" id="GO:0005634">
    <property type="term" value="C:nucleus"/>
    <property type="evidence" value="ECO:0007669"/>
    <property type="project" value="TreeGrafter"/>
</dbReference>
<reference evidence="3" key="1">
    <citation type="submission" date="2016-11" db="UniProtKB">
        <authorList>
            <consortium name="WormBaseParasite"/>
        </authorList>
    </citation>
    <scope>IDENTIFICATION</scope>
</reference>
<evidence type="ECO:0000313" key="3">
    <source>
        <dbReference type="WBParaSite" id="Hba_19256"/>
    </source>
</evidence>
<dbReference type="PANTHER" id="PTHR11215:SF1">
    <property type="entry name" value="MYG1 EXONUCLEASE"/>
    <property type="match status" value="1"/>
</dbReference>
<dbReference type="PANTHER" id="PTHR11215">
    <property type="entry name" value="METAL DEPENDENT HYDROLASE - RELATED"/>
    <property type="match status" value="1"/>
</dbReference>
<dbReference type="GO" id="GO:0005737">
    <property type="term" value="C:cytoplasm"/>
    <property type="evidence" value="ECO:0007669"/>
    <property type="project" value="TreeGrafter"/>
</dbReference>
<evidence type="ECO:0000256" key="1">
    <source>
        <dbReference type="ARBA" id="ARBA00010105"/>
    </source>
</evidence>
<protein>
    <submittedName>
        <fullName evidence="3">Copine domain-containing protein</fullName>
    </submittedName>
</protein>
<organism evidence="2 3">
    <name type="scientific">Heterorhabditis bacteriophora</name>
    <name type="common">Entomopathogenic nematode worm</name>
    <dbReference type="NCBI Taxonomy" id="37862"/>
    <lineage>
        <taxon>Eukaryota</taxon>
        <taxon>Metazoa</taxon>
        <taxon>Ecdysozoa</taxon>
        <taxon>Nematoda</taxon>
        <taxon>Chromadorea</taxon>
        <taxon>Rhabditida</taxon>
        <taxon>Rhabditina</taxon>
        <taxon>Rhabditomorpha</taxon>
        <taxon>Strongyloidea</taxon>
        <taxon>Heterorhabditidae</taxon>
        <taxon>Heterorhabditis</taxon>
    </lineage>
</organism>
<name>A0A1I7XNZ8_HETBA</name>
<dbReference type="Proteomes" id="UP000095283">
    <property type="component" value="Unplaced"/>
</dbReference>
<keyword evidence="2" id="KW-1185">Reference proteome</keyword>
<dbReference type="InterPro" id="IPR003226">
    <property type="entry name" value="MYG1_exonuclease"/>
</dbReference>
<dbReference type="Pfam" id="PF03690">
    <property type="entry name" value="MYG1_exonuc"/>
    <property type="match status" value="1"/>
</dbReference>
<dbReference type="AlphaFoldDB" id="A0A1I7XNZ8"/>
<proteinExistence type="inferred from homology"/>